<dbReference type="PANTHER" id="PTHR33525:SF3">
    <property type="entry name" value="RIBONUCLEASE Y"/>
    <property type="match status" value="1"/>
</dbReference>
<evidence type="ECO:0000259" key="3">
    <source>
        <dbReference type="PROSITE" id="PS51833"/>
    </source>
</evidence>
<reference evidence="4" key="1">
    <citation type="journal article" date="2020" name="mSystems">
        <title>Genome- and Community-Level Interaction Insights into Carbon Utilization and Element Cycling Functions of Hydrothermarchaeota in Hydrothermal Sediment.</title>
        <authorList>
            <person name="Zhou Z."/>
            <person name="Liu Y."/>
            <person name="Xu W."/>
            <person name="Pan J."/>
            <person name="Luo Z.H."/>
            <person name="Li M."/>
        </authorList>
    </citation>
    <scope>NUCLEOTIDE SEQUENCE [LARGE SCALE GENOMIC DNA]</scope>
    <source>
        <strain evidence="4">SpSt-605</strain>
    </source>
</reference>
<dbReference type="SMART" id="SM00267">
    <property type="entry name" value="GGDEF"/>
    <property type="match status" value="1"/>
</dbReference>
<keyword evidence="1" id="KW-0175">Coiled coil</keyword>
<dbReference type="SUPFAM" id="SSF109604">
    <property type="entry name" value="HD-domain/PDEase-like"/>
    <property type="match status" value="1"/>
</dbReference>
<dbReference type="NCBIfam" id="TIGR00254">
    <property type="entry name" value="GGDEF"/>
    <property type="match status" value="1"/>
</dbReference>
<evidence type="ECO:0000256" key="1">
    <source>
        <dbReference type="SAM" id="Coils"/>
    </source>
</evidence>
<dbReference type="PANTHER" id="PTHR33525">
    <property type="match status" value="1"/>
</dbReference>
<proteinExistence type="predicted"/>
<dbReference type="InterPro" id="IPR029787">
    <property type="entry name" value="Nucleotide_cyclase"/>
</dbReference>
<comment type="caution">
    <text evidence="4">The sequence shown here is derived from an EMBL/GenBank/DDBJ whole genome shotgun (WGS) entry which is preliminary data.</text>
</comment>
<feature type="coiled-coil region" evidence="1">
    <location>
        <begin position="285"/>
        <end position="338"/>
    </location>
</feature>
<dbReference type="Gene3D" id="1.10.3210.10">
    <property type="entry name" value="Hypothetical protein af1432"/>
    <property type="match status" value="1"/>
</dbReference>
<evidence type="ECO:0000313" key="4">
    <source>
        <dbReference type="EMBL" id="HGV54892.1"/>
    </source>
</evidence>
<dbReference type="PROSITE" id="PS50887">
    <property type="entry name" value="GGDEF"/>
    <property type="match status" value="1"/>
</dbReference>
<dbReference type="SUPFAM" id="SSF55073">
    <property type="entry name" value="Nucleotide cyclase"/>
    <property type="match status" value="1"/>
</dbReference>
<feature type="domain" description="GGDEF" evidence="2">
    <location>
        <begin position="373"/>
        <end position="511"/>
    </location>
</feature>
<feature type="domain" description="HDOD" evidence="3">
    <location>
        <begin position="15"/>
        <end position="206"/>
    </location>
</feature>
<dbReference type="InterPro" id="IPR043128">
    <property type="entry name" value="Rev_trsase/Diguanyl_cyclase"/>
</dbReference>
<sequence>MVALKELLRDERGEVLPFPDLGLKILQTFLTKSEREIEEFLTTEEEVKAFLIECANLPRFRKTGEAITTIRGALLVLGDKTTRIITLGLIAQKLMKSTFNEFSYQRFWARALSNLITGYFLADLLENLPSHLPLSAYLLDFGILIMYQSNPEKYLEVLRRRQAGEPLIELEREVFGVTHPEVGAAYFEEYALPRRFVLNLRYHHEDPEEPLPTEIRGDLPLLRMIDEASGSFFGFDRELRWDNFSKIAKNYLTQEEIETVGEVLPTILNIYLEIFALEEYKVKPLKEWKEERERELKKLALKEESDLRGALKDLENKLLAILREKKNMEDRLHMLSKKLEETTIIDEWTQIYRPNYFLKRLKEEILRARRYGRSFAVLSIKIEGLISIRQRYGLSEGENFLRELVQELKNSLRRTDLLSRAREEDKLWLILPETSSHGAMVVARKLLRKIEEKFYKKYKIKGSALISLLSYEPKNINYKIEPDERRLLLLLEQGLLVLERKGQNKILLIRIEQDLES</sequence>
<protein>
    <submittedName>
        <fullName evidence="4">HDOD domain-containing protein</fullName>
    </submittedName>
</protein>
<dbReference type="PROSITE" id="PS51833">
    <property type="entry name" value="HDOD"/>
    <property type="match status" value="1"/>
</dbReference>
<dbReference type="Pfam" id="PF08668">
    <property type="entry name" value="HDOD"/>
    <property type="match status" value="1"/>
</dbReference>
<evidence type="ECO:0000259" key="2">
    <source>
        <dbReference type="PROSITE" id="PS50887"/>
    </source>
</evidence>
<accession>A0A832LUF7</accession>
<organism evidence="4">
    <name type="scientific">Caldimicrobium thiodismutans</name>
    <dbReference type="NCBI Taxonomy" id="1653476"/>
    <lineage>
        <taxon>Bacteria</taxon>
        <taxon>Pseudomonadati</taxon>
        <taxon>Thermodesulfobacteriota</taxon>
        <taxon>Thermodesulfobacteria</taxon>
        <taxon>Thermodesulfobacteriales</taxon>
        <taxon>Thermodesulfobacteriaceae</taxon>
        <taxon>Caldimicrobium</taxon>
    </lineage>
</organism>
<dbReference type="EMBL" id="DSZU01000031">
    <property type="protein sequence ID" value="HGV54892.1"/>
    <property type="molecule type" value="Genomic_DNA"/>
</dbReference>
<dbReference type="InterPro" id="IPR000160">
    <property type="entry name" value="GGDEF_dom"/>
</dbReference>
<dbReference type="AlphaFoldDB" id="A0A832LUF7"/>
<dbReference type="Gene3D" id="3.30.70.270">
    <property type="match status" value="1"/>
</dbReference>
<dbReference type="InterPro" id="IPR013976">
    <property type="entry name" value="HDOD"/>
</dbReference>
<dbReference type="InterPro" id="IPR052340">
    <property type="entry name" value="RNase_Y/CdgJ"/>
</dbReference>
<dbReference type="Pfam" id="PF00990">
    <property type="entry name" value="GGDEF"/>
    <property type="match status" value="1"/>
</dbReference>
<gene>
    <name evidence="4" type="ORF">ENT73_02215</name>
</gene>
<name>A0A832LUF7_9BACT</name>